<dbReference type="RefSeq" id="WP_132422871.1">
    <property type="nucleotide sequence ID" value="NZ_SMFZ01000001.1"/>
</dbReference>
<reference evidence="1 2" key="1">
    <citation type="submission" date="2019-03" db="EMBL/GenBank/DDBJ databases">
        <title>Sequencing the genomes of 1000 actinobacteria strains.</title>
        <authorList>
            <person name="Klenk H.-P."/>
        </authorList>
    </citation>
    <scope>NUCLEOTIDE SEQUENCE [LARGE SCALE GENOMIC DNA]</scope>
    <source>
        <strain evidence="1 2">DSM 44969</strain>
    </source>
</reference>
<sequence>MTTYATTSLDPATVGLTRLRAGLLSGSGPAGFDALAGAVGRAADTARDVVGDLDAVLRRDAAVHAGPAADGARTHLAALRQDVVAAAGRLERASRAVRELAAHHAAARRDIVPDRSPSGAGPGAALLGAALDDGGDRRARLAVAAYQDRCNAVLSGSLPEFSGVSLVRGG</sequence>
<name>A0A4R1HV29_PSEEN</name>
<comment type="caution">
    <text evidence="1">The sequence shown here is derived from an EMBL/GenBank/DDBJ whole genome shotgun (WGS) entry which is preliminary data.</text>
</comment>
<dbReference type="InterPro" id="IPR038332">
    <property type="entry name" value="PPE_sf"/>
</dbReference>
<proteinExistence type="predicted"/>
<keyword evidence="2" id="KW-1185">Reference proteome</keyword>
<evidence type="ECO:0000313" key="2">
    <source>
        <dbReference type="Proteomes" id="UP000295560"/>
    </source>
</evidence>
<evidence type="ECO:0000313" key="1">
    <source>
        <dbReference type="EMBL" id="TCK26118.1"/>
    </source>
</evidence>
<dbReference type="EMBL" id="SMFZ01000001">
    <property type="protein sequence ID" value="TCK26118.1"/>
    <property type="molecule type" value="Genomic_DNA"/>
</dbReference>
<accession>A0A4R1HV29</accession>
<organism evidence="1 2">
    <name type="scientific">Pseudonocardia endophytica</name>
    <dbReference type="NCBI Taxonomy" id="401976"/>
    <lineage>
        <taxon>Bacteria</taxon>
        <taxon>Bacillati</taxon>
        <taxon>Actinomycetota</taxon>
        <taxon>Actinomycetes</taxon>
        <taxon>Pseudonocardiales</taxon>
        <taxon>Pseudonocardiaceae</taxon>
        <taxon>Pseudonocardia</taxon>
    </lineage>
</organism>
<gene>
    <name evidence="1" type="ORF">EV378_1947</name>
</gene>
<dbReference type="Proteomes" id="UP000295560">
    <property type="component" value="Unassembled WGS sequence"/>
</dbReference>
<protein>
    <submittedName>
        <fullName evidence="1">Uncharacterized protein</fullName>
    </submittedName>
</protein>
<dbReference type="AlphaFoldDB" id="A0A4R1HV29"/>
<dbReference type="Gene3D" id="1.20.1260.20">
    <property type="entry name" value="PPE superfamily"/>
    <property type="match status" value="1"/>
</dbReference>